<dbReference type="AlphaFoldDB" id="Q651K9"/>
<dbReference type="EMBL" id="AP005967">
    <property type="protein sequence ID" value="BAD46508.1"/>
    <property type="molecule type" value="Genomic_DNA"/>
</dbReference>
<evidence type="ECO:0000313" key="2">
    <source>
        <dbReference type="EMBL" id="BAD46508.1"/>
    </source>
</evidence>
<sequence>MEPPHATARCPRGWRSAGGRALEERRGGGSSRRGRARSCGGRAAGRPASPPPGRVGARRTGRLREGCGAAGRRAAAEERRGESSGLGAVLGLHLASSGLDGEGERKMPFGVWNLDGSKVVYVSGTEGGSSSVRSASDEPNETKRSEAIEHPQDTNRTPLARHTDQYLTTNTLRTAQNDASPLRVSEKVHFNYKIKTYERFRVCRFLLINELLQCKKHRLKDRPKRNIKRWYKASLNYENQCKSNLISGLDSDFIVSDIHVALTGWATYYPWSMIGPHCRNHPAGDGDGKPGTIDGQKARPAWPGTGTARHDPPAIGPARAVPAHGLRLPPRHGPQVAGLYRTSPKPMAHRAVPARPNVPVEGPGTARWSGRAGTA</sequence>
<feature type="region of interest" description="Disordered" evidence="1">
    <location>
        <begin position="1"/>
        <end position="84"/>
    </location>
</feature>
<dbReference type="Proteomes" id="UP000000763">
    <property type="component" value="Chromosome 6"/>
</dbReference>
<reference evidence="3" key="1">
    <citation type="journal article" date="2005" name="Nature">
        <title>The map-based sequence of the rice genome.</title>
        <authorList>
            <consortium name="International rice genome sequencing project (IRGSP)"/>
            <person name="Matsumoto T."/>
            <person name="Wu J."/>
            <person name="Kanamori H."/>
            <person name="Katayose Y."/>
            <person name="Fujisawa M."/>
            <person name="Namiki N."/>
            <person name="Mizuno H."/>
            <person name="Yamamoto K."/>
            <person name="Antonio B.A."/>
            <person name="Baba T."/>
            <person name="Sakata K."/>
            <person name="Nagamura Y."/>
            <person name="Aoki H."/>
            <person name="Arikawa K."/>
            <person name="Arita K."/>
            <person name="Bito T."/>
            <person name="Chiden Y."/>
            <person name="Fujitsuka N."/>
            <person name="Fukunaka R."/>
            <person name="Hamada M."/>
            <person name="Harada C."/>
            <person name="Hayashi A."/>
            <person name="Hijishita S."/>
            <person name="Honda M."/>
            <person name="Hosokawa S."/>
            <person name="Ichikawa Y."/>
            <person name="Idonuma A."/>
            <person name="Iijima M."/>
            <person name="Ikeda M."/>
            <person name="Ikeno M."/>
            <person name="Ito K."/>
            <person name="Ito S."/>
            <person name="Ito T."/>
            <person name="Ito Y."/>
            <person name="Ito Y."/>
            <person name="Iwabuchi A."/>
            <person name="Kamiya K."/>
            <person name="Karasawa W."/>
            <person name="Kurita K."/>
            <person name="Katagiri S."/>
            <person name="Kikuta A."/>
            <person name="Kobayashi H."/>
            <person name="Kobayashi N."/>
            <person name="Machita K."/>
            <person name="Maehara T."/>
            <person name="Masukawa M."/>
            <person name="Mizubayashi T."/>
            <person name="Mukai Y."/>
            <person name="Nagasaki H."/>
            <person name="Nagata Y."/>
            <person name="Naito S."/>
            <person name="Nakashima M."/>
            <person name="Nakama Y."/>
            <person name="Nakamichi Y."/>
            <person name="Nakamura M."/>
            <person name="Meguro A."/>
            <person name="Negishi M."/>
            <person name="Ohta I."/>
            <person name="Ohta T."/>
            <person name="Okamoto M."/>
            <person name="Ono N."/>
            <person name="Saji S."/>
            <person name="Sakaguchi M."/>
            <person name="Sakai K."/>
            <person name="Shibata M."/>
            <person name="Shimokawa T."/>
            <person name="Song J."/>
            <person name="Takazaki Y."/>
            <person name="Terasawa K."/>
            <person name="Tsugane M."/>
            <person name="Tsuji K."/>
            <person name="Ueda S."/>
            <person name="Waki K."/>
            <person name="Yamagata H."/>
            <person name="Yamamoto M."/>
            <person name="Yamamoto S."/>
            <person name="Yamane H."/>
            <person name="Yoshiki S."/>
            <person name="Yoshihara R."/>
            <person name="Yukawa K."/>
            <person name="Zhong H."/>
            <person name="Yano M."/>
            <person name="Yuan Q."/>
            <person name="Ouyang S."/>
            <person name="Liu J."/>
            <person name="Jones K.M."/>
            <person name="Gansberger K."/>
            <person name="Moffat K."/>
            <person name="Hill J."/>
            <person name="Bera J."/>
            <person name="Fadrosh D."/>
            <person name="Jin S."/>
            <person name="Johri S."/>
            <person name="Kim M."/>
            <person name="Overton L."/>
            <person name="Reardon M."/>
            <person name="Tsitrin T."/>
            <person name="Vuong H."/>
            <person name="Weaver B."/>
            <person name="Ciecko A."/>
            <person name="Tallon L."/>
            <person name="Jackson J."/>
            <person name="Pai G."/>
            <person name="Aken S.V."/>
            <person name="Utterback T."/>
            <person name="Reidmuller S."/>
            <person name="Feldblyum T."/>
            <person name="Hsiao J."/>
            <person name="Zismann V."/>
            <person name="Iobst S."/>
            <person name="de Vazeille A.R."/>
            <person name="Buell C.R."/>
            <person name="Ying K."/>
            <person name="Li Y."/>
            <person name="Lu T."/>
            <person name="Huang Y."/>
            <person name="Zhao Q."/>
            <person name="Feng Q."/>
            <person name="Zhang L."/>
            <person name="Zhu J."/>
            <person name="Weng Q."/>
            <person name="Mu J."/>
            <person name="Lu Y."/>
            <person name="Fan D."/>
            <person name="Liu Y."/>
            <person name="Guan J."/>
            <person name="Zhang Y."/>
            <person name="Yu S."/>
            <person name="Liu X."/>
            <person name="Zhang Y."/>
            <person name="Hong G."/>
            <person name="Han B."/>
            <person name="Choisne N."/>
            <person name="Demange N."/>
            <person name="Orjeda G."/>
            <person name="Samain S."/>
            <person name="Cattolico L."/>
            <person name="Pelletier E."/>
            <person name="Couloux A."/>
            <person name="Segurens B."/>
            <person name="Wincker P."/>
            <person name="D'Hont A."/>
            <person name="Scarpelli C."/>
            <person name="Weissenbach J."/>
            <person name="Salanoubat M."/>
            <person name="Quetier F."/>
            <person name="Yu Y."/>
            <person name="Kim H.R."/>
            <person name="Rambo T."/>
            <person name="Currie J."/>
            <person name="Collura K."/>
            <person name="Luo M."/>
            <person name="Yang T."/>
            <person name="Ammiraju J.S.S."/>
            <person name="Engler F."/>
            <person name="Soderlund C."/>
            <person name="Wing R.A."/>
            <person name="Palmer L.E."/>
            <person name="de la Bastide M."/>
            <person name="Spiegel L."/>
            <person name="Nascimento L."/>
            <person name="Zutavern T."/>
            <person name="O'Shaughnessy A."/>
            <person name="Dike S."/>
            <person name="Dedhia N."/>
            <person name="Preston R."/>
            <person name="Balija V."/>
            <person name="McCombie W.R."/>
            <person name="Chow T."/>
            <person name="Chen H."/>
            <person name="Chung M."/>
            <person name="Chen C."/>
            <person name="Shaw J."/>
            <person name="Wu H."/>
            <person name="Hsiao K."/>
            <person name="Chao Y."/>
            <person name="Chu M."/>
            <person name="Cheng C."/>
            <person name="Hour A."/>
            <person name="Lee P."/>
            <person name="Lin S."/>
            <person name="Lin Y."/>
            <person name="Liou J."/>
            <person name="Liu S."/>
            <person name="Hsing Y."/>
            <person name="Raghuvanshi S."/>
            <person name="Mohanty A."/>
            <person name="Bharti A.K."/>
            <person name="Gaur A."/>
            <person name="Gupta V."/>
            <person name="Kumar D."/>
            <person name="Ravi V."/>
            <person name="Vij S."/>
            <person name="Kapur A."/>
            <person name="Khurana P."/>
            <person name="Khurana P."/>
            <person name="Khurana J.P."/>
            <person name="Tyagi A.K."/>
            <person name="Gaikwad K."/>
            <person name="Singh A."/>
            <person name="Dalal V."/>
            <person name="Srivastava S."/>
            <person name="Dixit A."/>
            <person name="Pal A.K."/>
            <person name="Ghazi I.A."/>
            <person name="Yadav M."/>
            <person name="Pandit A."/>
            <person name="Bhargava A."/>
            <person name="Sureshbabu K."/>
            <person name="Batra K."/>
            <person name="Sharma T.R."/>
            <person name="Mohapatra T."/>
            <person name="Singh N.K."/>
            <person name="Messing J."/>
            <person name="Nelson A.B."/>
            <person name="Fuks G."/>
            <person name="Kavchok S."/>
            <person name="Keizer G."/>
            <person name="Linton E."/>
            <person name="Llaca V."/>
            <person name="Song R."/>
            <person name="Tanyolac B."/>
            <person name="Young S."/>
            <person name="Ho-Il K."/>
            <person name="Hahn J.H."/>
            <person name="Sangsakoo G."/>
            <person name="Vanavichit A."/>
            <person name="de Mattos Luiz.A.T."/>
            <person name="Zimmer P.D."/>
            <person name="Malone G."/>
            <person name="Dellagostin O."/>
            <person name="de Oliveira A.C."/>
            <person name="Bevan M."/>
            <person name="Bancroft I."/>
            <person name="Minx P."/>
            <person name="Cordum H."/>
            <person name="Wilson R."/>
            <person name="Cheng Z."/>
            <person name="Jin W."/>
            <person name="Jiang J."/>
            <person name="Leong S.A."/>
            <person name="Iwama H."/>
            <person name="Gojobori T."/>
            <person name="Itoh T."/>
            <person name="Niimura Y."/>
            <person name="Fujii Y."/>
            <person name="Habara T."/>
            <person name="Sakai H."/>
            <person name="Sato Y."/>
            <person name="Wilson G."/>
            <person name="Kumar K."/>
            <person name="McCouch S."/>
            <person name="Juretic N."/>
            <person name="Hoen D."/>
            <person name="Wright S."/>
            <person name="Bruskiewich R."/>
            <person name="Bureau T."/>
            <person name="Miyao A."/>
            <person name="Hirochika H."/>
            <person name="Nishikawa T."/>
            <person name="Kadowaki K."/>
            <person name="Sugiura M."/>
            <person name="Burr B."/>
            <person name="Sasaki T."/>
        </authorList>
    </citation>
    <scope>NUCLEOTIDE SEQUENCE [LARGE SCALE GENOMIC DNA]</scope>
    <source>
        <strain evidence="3">cv. Nipponbare</strain>
    </source>
</reference>
<feature type="region of interest" description="Disordered" evidence="1">
    <location>
        <begin position="346"/>
        <end position="375"/>
    </location>
</feature>
<feature type="compositionally biased region" description="Low complexity" evidence="1">
    <location>
        <begin position="37"/>
        <end position="47"/>
    </location>
</feature>
<organism evidence="2 3">
    <name type="scientific">Oryza sativa subsp. japonica</name>
    <name type="common">Rice</name>
    <dbReference type="NCBI Taxonomy" id="39947"/>
    <lineage>
        <taxon>Eukaryota</taxon>
        <taxon>Viridiplantae</taxon>
        <taxon>Streptophyta</taxon>
        <taxon>Embryophyta</taxon>
        <taxon>Tracheophyta</taxon>
        <taxon>Spermatophyta</taxon>
        <taxon>Magnoliopsida</taxon>
        <taxon>Liliopsida</taxon>
        <taxon>Poales</taxon>
        <taxon>Poaceae</taxon>
        <taxon>BOP clade</taxon>
        <taxon>Oryzoideae</taxon>
        <taxon>Oryzeae</taxon>
        <taxon>Oryzinae</taxon>
        <taxon>Oryza</taxon>
        <taxon>Oryza sativa</taxon>
    </lineage>
</organism>
<feature type="compositionally biased region" description="Basic and acidic residues" evidence="1">
    <location>
        <begin position="140"/>
        <end position="153"/>
    </location>
</feature>
<accession>Q651K9</accession>
<gene>
    <name evidence="2" type="primary">B1089G05.13</name>
</gene>
<name>Q651K9_ORYSJ</name>
<feature type="region of interest" description="Disordered" evidence="1">
    <location>
        <begin position="124"/>
        <end position="160"/>
    </location>
</feature>
<reference evidence="3" key="2">
    <citation type="journal article" date="2008" name="Nucleic Acids Res.">
        <title>The rice annotation project database (RAP-DB): 2008 update.</title>
        <authorList>
            <consortium name="The rice annotation project (RAP)"/>
        </authorList>
    </citation>
    <scope>GENOME REANNOTATION</scope>
    <source>
        <strain evidence="3">cv. Nipponbare</strain>
    </source>
</reference>
<evidence type="ECO:0000256" key="1">
    <source>
        <dbReference type="SAM" id="MobiDB-lite"/>
    </source>
</evidence>
<protein>
    <submittedName>
        <fullName evidence="2">Uncharacterized protein</fullName>
    </submittedName>
</protein>
<proteinExistence type="predicted"/>
<evidence type="ECO:0000313" key="3">
    <source>
        <dbReference type="Proteomes" id="UP000000763"/>
    </source>
</evidence>